<sequence>MPSDPIPSHQASSPENAKKGAKDKSKRTPPPSRGNAHRGRYSPAHTIQASRGAPASGFHSSHDGRLRQNRGGRLGQGSGMYPSHLPSYDPHPRGETFARGGRGRGRGSPRVFRSQSSVPHTGKRRGRGQPVDSDDDALWYMPGTVDEEDEDEKEHGGVDGMGKELRLGRRAMVTDISSEAGATTPTKVITSRGAIPSDRRIWLETSKFPMVPISPQANATAPYNLESDAIKTGTEGPTDLRRGGRKGKKSGKRKTRRKTRTKEEGLFDPDQGRGRGEGRGDRRGGRGFGRPGNQASSLIASTPNPPAITSGRPRLNVSAVHRTIEGLEECLRALGACPVQGSFSEEITYWKEQASFRQSLLEQYMTLLQSPGSASVDLLDKAWREGAHGLVDGVRKALRRHLRSSSQEEDKEREGIEGSLETPGEFFRSLLSTHLALSEEGFREVMEEAHAHQPNGCIGRLPWWKVLPALGDIARYRGMYGLASGGESERMRRWWISRAKAWYRLAM</sequence>
<protein>
    <submittedName>
        <fullName evidence="2">Uncharacterized protein</fullName>
    </submittedName>
</protein>
<keyword evidence="3" id="KW-1185">Reference proteome</keyword>
<proteinExistence type="predicted"/>
<feature type="compositionally biased region" description="Polar residues" evidence="1">
    <location>
        <begin position="293"/>
        <end position="302"/>
    </location>
</feature>
<accession>A0A4P9Y7Y3</accession>
<dbReference type="OrthoDB" id="2017974at2759"/>
<dbReference type="EMBL" id="KZ987840">
    <property type="protein sequence ID" value="RKP14401.1"/>
    <property type="molecule type" value="Genomic_DNA"/>
</dbReference>
<feature type="region of interest" description="Disordered" evidence="1">
    <location>
        <begin position="1"/>
        <end position="166"/>
    </location>
</feature>
<feature type="compositionally biased region" description="Basic residues" evidence="1">
    <location>
        <begin position="243"/>
        <end position="260"/>
    </location>
</feature>
<dbReference type="InterPro" id="IPR011990">
    <property type="entry name" value="TPR-like_helical_dom_sf"/>
</dbReference>
<reference evidence="3" key="1">
    <citation type="journal article" date="2018" name="Nat. Microbiol.">
        <title>Leveraging single-cell genomics to expand the fungal tree of life.</title>
        <authorList>
            <person name="Ahrendt S.R."/>
            <person name="Quandt C.A."/>
            <person name="Ciobanu D."/>
            <person name="Clum A."/>
            <person name="Salamov A."/>
            <person name="Andreopoulos B."/>
            <person name="Cheng J.F."/>
            <person name="Woyke T."/>
            <person name="Pelin A."/>
            <person name="Henrissat B."/>
            <person name="Reynolds N.K."/>
            <person name="Benny G.L."/>
            <person name="Smith M.E."/>
            <person name="James T.Y."/>
            <person name="Grigoriev I.V."/>
        </authorList>
    </citation>
    <scope>NUCLEOTIDE SEQUENCE [LARGE SCALE GENOMIC DNA]</scope>
</reference>
<evidence type="ECO:0000313" key="2">
    <source>
        <dbReference type="EMBL" id="RKP14401.1"/>
    </source>
</evidence>
<evidence type="ECO:0000313" key="3">
    <source>
        <dbReference type="Proteomes" id="UP000267251"/>
    </source>
</evidence>
<dbReference type="AlphaFoldDB" id="A0A4P9Y7Y3"/>
<gene>
    <name evidence="2" type="ORF">BJ684DRAFT_15275</name>
</gene>
<feature type="compositionally biased region" description="Basic and acidic residues" evidence="1">
    <location>
        <begin position="153"/>
        <end position="166"/>
    </location>
</feature>
<evidence type="ECO:0000256" key="1">
    <source>
        <dbReference type="SAM" id="MobiDB-lite"/>
    </source>
</evidence>
<dbReference type="Gene3D" id="1.25.40.10">
    <property type="entry name" value="Tetratricopeptide repeat domain"/>
    <property type="match status" value="1"/>
</dbReference>
<organism evidence="2 3">
    <name type="scientific">Piptocephalis cylindrospora</name>
    <dbReference type="NCBI Taxonomy" id="1907219"/>
    <lineage>
        <taxon>Eukaryota</taxon>
        <taxon>Fungi</taxon>
        <taxon>Fungi incertae sedis</taxon>
        <taxon>Zoopagomycota</taxon>
        <taxon>Zoopagomycotina</taxon>
        <taxon>Zoopagomycetes</taxon>
        <taxon>Zoopagales</taxon>
        <taxon>Piptocephalidaceae</taxon>
        <taxon>Piptocephalis</taxon>
    </lineage>
</organism>
<feature type="region of interest" description="Disordered" evidence="1">
    <location>
        <begin position="229"/>
        <end position="314"/>
    </location>
</feature>
<feature type="compositionally biased region" description="Basic and acidic residues" evidence="1">
    <location>
        <begin position="261"/>
        <end position="284"/>
    </location>
</feature>
<feature type="non-terminal residue" evidence="2">
    <location>
        <position position="507"/>
    </location>
</feature>
<name>A0A4P9Y7Y3_9FUNG</name>
<dbReference type="Proteomes" id="UP000267251">
    <property type="component" value="Unassembled WGS sequence"/>
</dbReference>